<organism evidence="2 3">
    <name type="scientific">BtMf-AlphaCoV/HeN2013</name>
    <dbReference type="NCBI Taxonomy" id="1503283"/>
    <lineage>
        <taxon>Viruses</taxon>
        <taxon>Riboviria</taxon>
        <taxon>Orthornavirae</taxon>
        <taxon>Pisuviricota</taxon>
        <taxon>Pisoniviricetes</taxon>
        <taxon>Nidovirales</taxon>
        <taxon>Cornidovirineae</taxon>
        <taxon>Coronaviridae</taxon>
        <taxon>Orthocoronavirinae</taxon>
        <taxon>Alphacoronavirus</taxon>
        <taxon>Minunacovirus</taxon>
        <taxon>Alphacoronavirus miniopteri</taxon>
        <taxon>Miniopterus bat coronavirus HKU8</taxon>
    </lineage>
</organism>
<feature type="transmembrane region" description="Helical" evidence="1">
    <location>
        <begin position="89"/>
        <end position="109"/>
    </location>
</feature>
<evidence type="ECO:0000256" key="1">
    <source>
        <dbReference type="SAM" id="Phobius"/>
    </source>
</evidence>
<accession>A0A0U1WHD2</accession>
<proteinExistence type="predicted"/>
<keyword evidence="1" id="KW-1133">Transmembrane helix</keyword>
<dbReference type="Proteomes" id="UP000126502">
    <property type="component" value="Segment"/>
</dbReference>
<dbReference type="EMBL" id="KJ473800">
    <property type="protein sequence ID" value="AIA62239.1"/>
    <property type="molecule type" value="Genomic_RNA"/>
</dbReference>
<evidence type="ECO:0000313" key="2">
    <source>
        <dbReference type="EMBL" id="AIA62239.1"/>
    </source>
</evidence>
<reference evidence="2 3" key="1">
    <citation type="journal article" date="2016" name="Sci. China Life Sci.">
        <title>Genetic diversity of coronaviruses in Miniopterus fuliginosus bats.</title>
        <authorList>
            <person name="Du J."/>
            <person name="Yang L."/>
            <person name="Ren X."/>
            <person name="Zhang J."/>
            <person name="Dong J."/>
            <person name="Sun L."/>
            <person name="Zhu Y."/>
            <person name="Yang F."/>
            <person name="Zhang S."/>
            <person name="Wu Z."/>
            <person name="Jin Q."/>
        </authorList>
    </citation>
    <scope>NUCLEOTIDE SEQUENCE [LARGE SCALE GENOMIC DNA]</scope>
    <source>
        <strain evidence="2">BtMf-HeN2013</strain>
    </source>
</reference>
<keyword evidence="1" id="KW-0812">Transmembrane</keyword>
<protein>
    <submittedName>
        <fullName evidence="2">Uncharacterized protein</fullName>
    </submittedName>
</protein>
<sequence length="239" mass="27440">MFLRTIRTSLSSSNRLMLIWTLLARTNQRSSANLRKRRRKRHPLNSTLQHLCSHLLLCCQTLCLKLSLRWLTRLLMLSLSLLHELSTKLIMLAFVVFLAAIVSSLSIPVRHNYLDPNGPNGFRDGLLLQCRHSLVWFDFSELAIPLACMRYMQLLQPDLGTLFKPEVRVTHFDAAVQRHRIVVDKLERAADADWLHVAYTRLSGFHEEIIRLGGDSFAARDALEKKYHPSTTGSTKIRG</sequence>
<keyword evidence="1" id="KW-0472">Membrane</keyword>
<name>A0A0U1WHD2_9ALPC</name>
<evidence type="ECO:0000313" key="3">
    <source>
        <dbReference type="Proteomes" id="UP000126502"/>
    </source>
</evidence>